<dbReference type="PROSITE" id="PS50850">
    <property type="entry name" value="MFS"/>
    <property type="match status" value="1"/>
</dbReference>
<feature type="transmembrane region" description="Helical" evidence="6">
    <location>
        <begin position="87"/>
        <end position="105"/>
    </location>
</feature>
<evidence type="ECO:0000256" key="1">
    <source>
        <dbReference type="ARBA" id="ARBA00004141"/>
    </source>
</evidence>
<feature type="transmembrane region" description="Helical" evidence="6">
    <location>
        <begin position="461"/>
        <end position="480"/>
    </location>
</feature>
<evidence type="ECO:0000259" key="7">
    <source>
        <dbReference type="PROSITE" id="PS50850"/>
    </source>
</evidence>
<feature type="transmembrane region" description="Helical" evidence="6">
    <location>
        <begin position="323"/>
        <end position="343"/>
    </location>
</feature>
<evidence type="ECO:0000256" key="4">
    <source>
        <dbReference type="ARBA" id="ARBA00023136"/>
    </source>
</evidence>
<feature type="transmembrane region" description="Helical" evidence="6">
    <location>
        <begin position="177"/>
        <end position="200"/>
    </location>
</feature>
<evidence type="ECO:0000313" key="9">
    <source>
        <dbReference type="Proteomes" id="UP000297245"/>
    </source>
</evidence>
<dbReference type="Proteomes" id="UP000297245">
    <property type="component" value="Unassembled WGS sequence"/>
</dbReference>
<feature type="transmembrane region" description="Helical" evidence="6">
    <location>
        <begin position="143"/>
        <end position="165"/>
    </location>
</feature>
<evidence type="ECO:0000256" key="3">
    <source>
        <dbReference type="ARBA" id="ARBA00022989"/>
    </source>
</evidence>
<evidence type="ECO:0000256" key="2">
    <source>
        <dbReference type="ARBA" id="ARBA00022692"/>
    </source>
</evidence>
<gene>
    <name evidence="8" type="ORF">K435DRAFT_821811</name>
</gene>
<reference evidence="8 9" key="1">
    <citation type="journal article" date="2019" name="Nat. Ecol. Evol.">
        <title>Megaphylogeny resolves global patterns of mushroom evolution.</title>
        <authorList>
            <person name="Varga T."/>
            <person name="Krizsan K."/>
            <person name="Foldi C."/>
            <person name="Dima B."/>
            <person name="Sanchez-Garcia M."/>
            <person name="Sanchez-Ramirez S."/>
            <person name="Szollosi G.J."/>
            <person name="Szarkandi J.G."/>
            <person name="Papp V."/>
            <person name="Albert L."/>
            <person name="Andreopoulos W."/>
            <person name="Angelini C."/>
            <person name="Antonin V."/>
            <person name="Barry K.W."/>
            <person name="Bougher N.L."/>
            <person name="Buchanan P."/>
            <person name="Buyck B."/>
            <person name="Bense V."/>
            <person name="Catcheside P."/>
            <person name="Chovatia M."/>
            <person name="Cooper J."/>
            <person name="Damon W."/>
            <person name="Desjardin D."/>
            <person name="Finy P."/>
            <person name="Geml J."/>
            <person name="Haridas S."/>
            <person name="Hughes K."/>
            <person name="Justo A."/>
            <person name="Karasinski D."/>
            <person name="Kautmanova I."/>
            <person name="Kiss B."/>
            <person name="Kocsube S."/>
            <person name="Kotiranta H."/>
            <person name="LaButti K.M."/>
            <person name="Lechner B.E."/>
            <person name="Liimatainen K."/>
            <person name="Lipzen A."/>
            <person name="Lukacs Z."/>
            <person name="Mihaltcheva S."/>
            <person name="Morgado L.N."/>
            <person name="Niskanen T."/>
            <person name="Noordeloos M.E."/>
            <person name="Ohm R.A."/>
            <person name="Ortiz-Santana B."/>
            <person name="Ovrebo C."/>
            <person name="Racz N."/>
            <person name="Riley R."/>
            <person name="Savchenko A."/>
            <person name="Shiryaev A."/>
            <person name="Soop K."/>
            <person name="Spirin V."/>
            <person name="Szebenyi C."/>
            <person name="Tomsovsky M."/>
            <person name="Tulloss R.E."/>
            <person name="Uehling J."/>
            <person name="Grigoriev I.V."/>
            <person name="Vagvolgyi C."/>
            <person name="Papp T."/>
            <person name="Martin F.M."/>
            <person name="Miettinen O."/>
            <person name="Hibbett D.S."/>
            <person name="Nagy L.G."/>
        </authorList>
    </citation>
    <scope>NUCLEOTIDE SEQUENCE [LARGE SCALE GENOMIC DNA]</scope>
    <source>
        <strain evidence="8 9">CBS 962.96</strain>
    </source>
</reference>
<accession>A0A4S8LGI5</accession>
<dbReference type="FunFam" id="1.20.1250.20:FF:000011">
    <property type="entry name" value="MFS multidrug transporter, putative"/>
    <property type="match status" value="1"/>
</dbReference>
<sequence>MIADEKTNVEEDEERPQHAPASETIIVDWDGPQDHENPKMWTFREKWAATAIVSMFNFISPISSSMVAPTTDTIAQQFGVTSTVQTAMITSIFVLAYGTFRLSLLGPLSEIFGRSRIIQGANAFTCAVWNLVCSFAQSETQLIVFRFLAGLGSSAPLAVGGGVLGDIWLPEERGKAISVYSLAPLLGPVIGPLTGAWIAQRSTWRWVFWSTSIVDAGIQVAGIFWLKETYAPHSGYGKSLADDPEKAGVNVDVRTVYDSEDRTWKKIFSKALTRPFMIFTREPIAQVIGFYIAFVYGVFYLFLTTIPLVFSRVYNESPGIAGLNYIALGVGLSSASQVNARYMDKIYIYLKKKNGGVGEPEFRVPSMALGAFILPIGLFMTGWAAEKAVHWIVTDIGMTFVAAGMILCFQSMQTYVVDCFTLHAASALAAVSCLRSLAGFGFPLFAPTMYDHLGFGVGDSILGAVAILIGWPAPIIFWKYGKTIRKASKYAKKP</sequence>
<dbReference type="OrthoDB" id="6770063at2759"/>
<organism evidence="8 9">
    <name type="scientific">Dendrothele bispora (strain CBS 962.96)</name>
    <dbReference type="NCBI Taxonomy" id="1314807"/>
    <lineage>
        <taxon>Eukaryota</taxon>
        <taxon>Fungi</taxon>
        <taxon>Dikarya</taxon>
        <taxon>Basidiomycota</taxon>
        <taxon>Agaricomycotina</taxon>
        <taxon>Agaricomycetes</taxon>
        <taxon>Agaricomycetidae</taxon>
        <taxon>Agaricales</taxon>
        <taxon>Agaricales incertae sedis</taxon>
        <taxon>Dendrothele</taxon>
    </lineage>
</organism>
<dbReference type="Gene3D" id="1.20.1250.20">
    <property type="entry name" value="MFS general substrate transporter like domains"/>
    <property type="match status" value="1"/>
</dbReference>
<feature type="transmembrane region" description="Helical" evidence="6">
    <location>
        <begin position="391"/>
        <end position="409"/>
    </location>
</feature>
<feature type="transmembrane region" description="Helical" evidence="6">
    <location>
        <begin position="284"/>
        <end position="303"/>
    </location>
</feature>
<dbReference type="GO" id="GO:0022857">
    <property type="term" value="F:transmembrane transporter activity"/>
    <property type="evidence" value="ECO:0007669"/>
    <property type="project" value="InterPro"/>
</dbReference>
<keyword evidence="3 6" id="KW-1133">Transmembrane helix</keyword>
<evidence type="ECO:0000313" key="8">
    <source>
        <dbReference type="EMBL" id="THU87853.1"/>
    </source>
</evidence>
<dbReference type="InterPro" id="IPR020846">
    <property type="entry name" value="MFS_dom"/>
</dbReference>
<feature type="transmembrane region" description="Helical" evidence="6">
    <location>
        <begin position="47"/>
        <end position="67"/>
    </location>
</feature>
<dbReference type="Pfam" id="PF07690">
    <property type="entry name" value="MFS_1"/>
    <property type="match status" value="1"/>
</dbReference>
<keyword evidence="4 6" id="KW-0472">Membrane</keyword>
<dbReference type="CDD" id="cd17323">
    <property type="entry name" value="MFS_Tpo1_MDR_like"/>
    <property type="match status" value="1"/>
</dbReference>
<feature type="region of interest" description="Disordered" evidence="5">
    <location>
        <begin position="1"/>
        <end position="24"/>
    </location>
</feature>
<protein>
    <submittedName>
        <fullName evidence="8">MFS polyamine transporter</fullName>
    </submittedName>
</protein>
<dbReference type="PANTHER" id="PTHR23502:SF60">
    <property type="entry name" value="MAJOR FACILITATOR SUPERFAMILY (MFS) PROFILE DOMAIN-CONTAINING PROTEIN-RELATED"/>
    <property type="match status" value="1"/>
</dbReference>
<keyword evidence="9" id="KW-1185">Reference proteome</keyword>
<dbReference type="EMBL" id="ML179432">
    <property type="protein sequence ID" value="THU87853.1"/>
    <property type="molecule type" value="Genomic_DNA"/>
</dbReference>
<comment type="subcellular location">
    <subcellularLocation>
        <location evidence="1">Membrane</location>
        <topology evidence="1">Multi-pass membrane protein</topology>
    </subcellularLocation>
</comment>
<dbReference type="InterPro" id="IPR011701">
    <property type="entry name" value="MFS"/>
</dbReference>
<dbReference type="PANTHER" id="PTHR23502">
    <property type="entry name" value="MAJOR FACILITATOR SUPERFAMILY"/>
    <property type="match status" value="1"/>
</dbReference>
<evidence type="ECO:0000256" key="6">
    <source>
        <dbReference type="SAM" id="Phobius"/>
    </source>
</evidence>
<dbReference type="SUPFAM" id="SSF103473">
    <property type="entry name" value="MFS general substrate transporter"/>
    <property type="match status" value="1"/>
</dbReference>
<keyword evidence="2 6" id="KW-0812">Transmembrane</keyword>
<name>A0A4S8LGI5_DENBC</name>
<proteinExistence type="predicted"/>
<evidence type="ECO:0000256" key="5">
    <source>
        <dbReference type="SAM" id="MobiDB-lite"/>
    </source>
</evidence>
<dbReference type="InterPro" id="IPR036259">
    <property type="entry name" value="MFS_trans_sf"/>
</dbReference>
<feature type="transmembrane region" description="Helical" evidence="6">
    <location>
        <begin position="364"/>
        <end position="385"/>
    </location>
</feature>
<feature type="transmembrane region" description="Helical" evidence="6">
    <location>
        <begin position="421"/>
        <end position="441"/>
    </location>
</feature>
<feature type="domain" description="Major facilitator superfamily (MFS) profile" evidence="7">
    <location>
        <begin position="49"/>
        <end position="482"/>
    </location>
</feature>
<dbReference type="GO" id="GO:0016020">
    <property type="term" value="C:membrane"/>
    <property type="evidence" value="ECO:0007669"/>
    <property type="project" value="UniProtKB-SubCell"/>
</dbReference>
<dbReference type="AlphaFoldDB" id="A0A4S8LGI5"/>